<organism evidence="2">
    <name type="scientific">Octactis speculum</name>
    <dbReference type="NCBI Taxonomy" id="3111310"/>
    <lineage>
        <taxon>Eukaryota</taxon>
        <taxon>Sar</taxon>
        <taxon>Stramenopiles</taxon>
        <taxon>Ochrophyta</taxon>
        <taxon>Dictyochophyceae</taxon>
        <taxon>Dictyochales</taxon>
        <taxon>Dictyochaceae</taxon>
        <taxon>Octactis</taxon>
    </lineage>
</organism>
<protein>
    <recommendedName>
        <fullName evidence="1">Oxidoreductase FAD/NAD(P)-binding domain-containing protein</fullName>
    </recommendedName>
</protein>
<accession>A0A7S2FXT4</accession>
<sequence>MISTGTGVGPLVGAVEEALALTGYPPIKLVACYRTREEICYRDYLDTLVAENTGKFAWRSVISSEEGRISSSAANLALVTGENYGRLDTHFHLIGNAQMVSEFKEGLEKGGVPEELITIEKYFNHKMPVNDDVVNIIAAAVSLA</sequence>
<dbReference type="InterPro" id="IPR039261">
    <property type="entry name" value="FNR_nucleotide-bd"/>
</dbReference>
<dbReference type="GO" id="GO:0016491">
    <property type="term" value="F:oxidoreductase activity"/>
    <property type="evidence" value="ECO:0007669"/>
    <property type="project" value="InterPro"/>
</dbReference>
<dbReference type="Pfam" id="PF00175">
    <property type="entry name" value="NAD_binding_1"/>
    <property type="match status" value="1"/>
</dbReference>
<evidence type="ECO:0000313" key="2">
    <source>
        <dbReference type="EMBL" id="CAD9421218.1"/>
    </source>
</evidence>
<dbReference type="SUPFAM" id="SSF52343">
    <property type="entry name" value="Ferredoxin reductase-like, C-terminal NADP-linked domain"/>
    <property type="match status" value="1"/>
</dbReference>
<feature type="domain" description="Oxidoreductase FAD/NAD(P)-binding" evidence="1">
    <location>
        <begin position="1"/>
        <end position="100"/>
    </location>
</feature>
<dbReference type="PANTHER" id="PTHR47354:SF5">
    <property type="entry name" value="PROTEIN RFBI"/>
    <property type="match status" value="1"/>
</dbReference>
<dbReference type="InterPro" id="IPR001433">
    <property type="entry name" value="OxRdtase_FAD/NAD-bd"/>
</dbReference>
<dbReference type="InterPro" id="IPR050415">
    <property type="entry name" value="MRET"/>
</dbReference>
<dbReference type="EMBL" id="HBGS01026889">
    <property type="protein sequence ID" value="CAD9421218.1"/>
    <property type="molecule type" value="Transcribed_RNA"/>
</dbReference>
<dbReference type="PANTHER" id="PTHR47354">
    <property type="entry name" value="NADH OXIDOREDUCTASE HCR"/>
    <property type="match status" value="1"/>
</dbReference>
<evidence type="ECO:0000259" key="1">
    <source>
        <dbReference type="Pfam" id="PF00175"/>
    </source>
</evidence>
<proteinExistence type="predicted"/>
<gene>
    <name evidence="2" type="ORF">DSPE1174_LOCUS13635</name>
</gene>
<name>A0A7S2FXT4_9STRA</name>
<dbReference type="AlphaFoldDB" id="A0A7S2FXT4"/>
<reference evidence="2" key="1">
    <citation type="submission" date="2021-01" db="EMBL/GenBank/DDBJ databases">
        <authorList>
            <person name="Corre E."/>
            <person name="Pelletier E."/>
            <person name="Niang G."/>
            <person name="Scheremetjew M."/>
            <person name="Finn R."/>
            <person name="Kale V."/>
            <person name="Holt S."/>
            <person name="Cochrane G."/>
            <person name="Meng A."/>
            <person name="Brown T."/>
            <person name="Cohen L."/>
        </authorList>
    </citation>
    <scope>NUCLEOTIDE SEQUENCE</scope>
    <source>
        <strain evidence="2">CCMP1381</strain>
    </source>
</reference>
<dbReference type="Gene3D" id="3.40.50.80">
    <property type="entry name" value="Nucleotide-binding domain of ferredoxin-NADP reductase (FNR) module"/>
    <property type="match status" value="1"/>
</dbReference>